<protein>
    <submittedName>
        <fullName evidence="4">Uncharacterized protein LOC111242512</fullName>
    </submittedName>
</protein>
<dbReference type="InterPro" id="IPR018247">
    <property type="entry name" value="EF_Hand_1_Ca_BS"/>
</dbReference>
<sequence length="173" mass="19565">MFGITSRLGQIFLKLLGKEWRKRQIRKITDQVFDQIQNEVRPDNLSFVDLYIAILLVYNGINKYIPGSHCDPPSKDRVRQAIKNCDENKDGQISRDEFFGFIQQMAPETFNVVRKKLVATLVVAPTVAATTKKATEQVPGVGKLVQRLPKVVYAALLTIAAVWFQETNKDSAL</sequence>
<name>A0A3Q0FGG6_VIGRR</name>
<dbReference type="Proteomes" id="UP000087766">
    <property type="component" value="Chromosome 9"/>
</dbReference>
<dbReference type="PANTHER" id="PTHR37754">
    <property type="entry name" value="CALCIUM ION-BINDING PROTEIN"/>
    <property type="match status" value="1"/>
</dbReference>
<organism evidence="3 4">
    <name type="scientific">Vigna radiata var. radiata</name>
    <name type="common">Mung bean</name>
    <name type="synonym">Phaseolus aureus</name>
    <dbReference type="NCBI Taxonomy" id="3916"/>
    <lineage>
        <taxon>Eukaryota</taxon>
        <taxon>Viridiplantae</taxon>
        <taxon>Streptophyta</taxon>
        <taxon>Embryophyta</taxon>
        <taxon>Tracheophyta</taxon>
        <taxon>Spermatophyta</taxon>
        <taxon>Magnoliopsida</taxon>
        <taxon>eudicotyledons</taxon>
        <taxon>Gunneridae</taxon>
        <taxon>Pentapetalae</taxon>
        <taxon>rosids</taxon>
        <taxon>fabids</taxon>
        <taxon>Fabales</taxon>
        <taxon>Fabaceae</taxon>
        <taxon>Papilionoideae</taxon>
        <taxon>50 kb inversion clade</taxon>
        <taxon>NPAAA clade</taxon>
        <taxon>indigoferoid/millettioid clade</taxon>
        <taxon>Phaseoleae</taxon>
        <taxon>Vigna</taxon>
    </lineage>
</organism>
<dbReference type="AlphaFoldDB" id="A0A3Q0FGG6"/>
<dbReference type="PROSITE" id="PS50222">
    <property type="entry name" value="EF_HAND_2"/>
    <property type="match status" value="1"/>
</dbReference>
<keyword evidence="1" id="KW-0106">Calcium</keyword>
<gene>
    <name evidence="4" type="primary">LOC111242512</name>
</gene>
<evidence type="ECO:0000256" key="1">
    <source>
        <dbReference type="ARBA" id="ARBA00022837"/>
    </source>
</evidence>
<dbReference type="GO" id="GO:0005509">
    <property type="term" value="F:calcium ion binding"/>
    <property type="evidence" value="ECO:0007669"/>
    <property type="project" value="InterPro"/>
</dbReference>
<evidence type="ECO:0000313" key="3">
    <source>
        <dbReference type="Proteomes" id="UP000087766"/>
    </source>
</evidence>
<dbReference type="KEGG" id="vra:111242512"/>
<dbReference type="OrthoDB" id="47513at2759"/>
<keyword evidence="3" id="KW-1185">Reference proteome</keyword>
<dbReference type="InterPro" id="IPR011992">
    <property type="entry name" value="EF-hand-dom_pair"/>
</dbReference>
<reference evidence="3" key="1">
    <citation type="journal article" date="2014" name="Nat. Commun.">
        <title>Genome sequence of mungbean and insights into evolution within Vigna species.</title>
        <authorList>
            <person name="Kang Y.J."/>
            <person name="Kim S.K."/>
            <person name="Kim M.Y."/>
            <person name="Lestari P."/>
            <person name="Kim K.H."/>
            <person name="Ha B.K."/>
            <person name="Jun T.H."/>
            <person name="Hwang W.J."/>
            <person name="Lee T."/>
            <person name="Lee J."/>
            <person name="Shim S."/>
            <person name="Yoon M.Y."/>
            <person name="Jang Y.E."/>
            <person name="Han K.S."/>
            <person name="Taeprayoon P."/>
            <person name="Yoon N."/>
            <person name="Somta P."/>
            <person name="Tanya P."/>
            <person name="Kim K.S."/>
            <person name="Gwag J.G."/>
            <person name="Moon J.K."/>
            <person name="Lee Y.H."/>
            <person name="Park B.S."/>
            <person name="Bombarely A."/>
            <person name="Doyle J.J."/>
            <person name="Jackson S.A."/>
            <person name="Schafleitner R."/>
            <person name="Srinives P."/>
            <person name="Varshney R.K."/>
            <person name="Lee S.H."/>
        </authorList>
    </citation>
    <scope>NUCLEOTIDE SEQUENCE [LARGE SCALE GENOMIC DNA]</scope>
    <source>
        <strain evidence="3">cv. VC1973A</strain>
    </source>
</reference>
<dbReference type="SMART" id="SM00054">
    <property type="entry name" value="EFh"/>
    <property type="match status" value="1"/>
</dbReference>
<dbReference type="Gene3D" id="1.10.238.10">
    <property type="entry name" value="EF-hand"/>
    <property type="match status" value="1"/>
</dbReference>
<dbReference type="PROSITE" id="PS00018">
    <property type="entry name" value="EF_HAND_1"/>
    <property type="match status" value="1"/>
</dbReference>
<proteinExistence type="predicted"/>
<feature type="domain" description="EF-hand" evidence="2">
    <location>
        <begin position="73"/>
        <end position="108"/>
    </location>
</feature>
<dbReference type="GeneID" id="111242512"/>
<dbReference type="SUPFAM" id="SSF47473">
    <property type="entry name" value="EF-hand"/>
    <property type="match status" value="1"/>
</dbReference>
<accession>A0A3Q0FGG6</accession>
<evidence type="ECO:0000259" key="2">
    <source>
        <dbReference type="PROSITE" id="PS50222"/>
    </source>
</evidence>
<evidence type="ECO:0000313" key="4">
    <source>
        <dbReference type="RefSeq" id="XP_022641739.1"/>
    </source>
</evidence>
<dbReference type="RefSeq" id="XP_022641739.1">
    <property type="nucleotide sequence ID" value="XM_022786018.1"/>
</dbReference>
<dbReference type="PANTHER" id="PTHR37754:SF4">
    <property type="entry name" value="EF-HAND DOMAIN-CONTAINING PROTEIN"/>
    <property type="match status" value="1"/>
</dbReference>
<reference evidence="4" key="2">
    <citation type="submission" date="2025-08" db="UniProtKB">
        <authorList>
            <consortium name="RefSeq"/>
        </authorList>
    </citation>
    <scope>IDENTIFICATION</scope>
    <source>
        <tissue evidence="4">Leaf</tissue>
    </source>
</reference>
<dbReference type="InterPro" id="IPR002048">
    <property type="entry name" value="EF_hand_dom"/>
</dbReference>